<comment type="caution">
    <text evidence="7">The sequence shown here is derived from an EMBL/GenBank/DDBJ whole genome shotgun (WGS) entry which is preliminary data.</text>
</comment>
<dbReference type="GO" id="GO:0009279">
    <property type="term" value="C:cell outer membrane"/>
    <property type="evidence" value="ECO:0007669"/>
    <property type="project" value="UniProtKB-SubCell"/>
</dbReference>
<evidence type="ECO:0000256" key="5">
    <source>
        <dbReference type="SAM" id="SignalP"/>
    </source>
</evidence>
<evidence type="ECO:0000259" key="6">
    <source>
        <dbReference type="Pfam" id="PF25183"/>
    </source>
</evidence>
<dbReference type="Gene3D" id="2.60.40.1120">
    <property type="entry name" value="Carboxypeptidase-like, regulatory domain"/>
    <property type="match status" value="1"/>
</dbReference>
<dbReference type="SUPFAM" id="SSF56935">
    <property type="entry name" value="Porins"/>
    <property type="match status" value="1"/>
</dbReference>
<dbReference type="Proteomes" id="UP000292958">
    <property type="component" value="Unassembled WGS sequence"/>
</dbReference>
<name>A0A4Q7YTX3_9BACT</name>
<dbReference type="InterPro" id="IPR057601">
    <property type="entry name" value="Oar-like_b-barrel"/>
</dbReference>
<comment type="subcellular location">
    <subcellularLocation>
        <location evidence="1">Cell outer membrane</location>
    </subcellularLocation>
</comment>
<evidence type="ECO:0000256" key="2">
    <source>
        <dbReference type="ARBA" id="ARBA00023136"/>
    </source>
</evidence>
<dbReference type="Gene3D" id="2.40.170.20">
    <property type="entry name" value="TonB-dependent receptor, beta-barrel domain"/>
    <property type="match status" value="1"/>
</dbReference>
<keyword evidence="3" id="KW-0998">Cell outer membrane</keyword>
<keyword evidence="8" id="KW-1185">Reference proteome</keyword>
<sequence>MFSRLSILFANLFLSSLLTVSAIAQSSGSGTLSGTVTDTSGAVISNADVTVLQSATGLERSTKTNSNGFYSLPALRAGDYVVRAQAPGFGRVEQLGVVLQSDTTRTINLQLVVGGASDTTTVTADAPAIETSEGSLNTIITGTQLRELATNGRNFTQFLSLGTGVSSSQTGQRMGVGQEGNPLTSVNGGRINSNAFTYDGILAMDTGGNRGLNLFPPMEAIQEIQVHKSNYTADIGSFGYSQVNIVTRSGGEKYHGDLYEVFSNDALNARNYFNTVKPPLHDNNFGYDFGGHLLPGAKGSFARNLFFFWSQAFDRRSGPELTSFTSAPQSTFTATTPTAAQRAGNFAGSAPITNPDTGLPYAGNQITNIDPNATLLLNAYFPLPNSNSSSNYVISPKSQTSWREELIRIDATLSPSDTVTLRYAHDAWSQQQAILKPSNQSFATIGGSFSKPGQNGVAQWTHIFSPTLLNQATIGYSRNQITQSPDSNGQRPAGLAIPSLYNANIYNLIPTITISGFSSIGAQGLTNNTNNVYTWRDDVTKQLHNHSLKTGFNILRIQKFDSFPYGGQAGSFSFTGSATGNALADFLTGHAFSYVEQSNVPNVYLFSNMFEAYVQDDWKVTRNLTLNLGVRDTIFQGAPNGYDKYDRISDFVPSLYSAANAPTVTSTGALVAGTGDPLNGIITPANQKGLDLPRSLTGARNNIGPRLGFAWSPFGSSTTSIRGGYGLFYHWDNDNHESLSANPPFAQSATIYNTTLTGFASGSQTLFPPTLAAFDTRKLYPMVTQYSLTMEKQLPGSTVLSVSYVGNSARHLDQTPNINQPQPNAAVAAGTVNANTVRPYKGYAAINYDVRSASASYNSLQIDARRRFKNGFLFEAAYTYSRSLGSQVGQNQFVNEKGPTAYDRPQSFTLNYVYDLPFFRGRRDLTAYALGGWEVSGVSTFQGGTPVTVTIAADRAGVGNTGQRPNATGPVTYQHGNINSYFSTGNFTQPALGTFGNLGLNTIRQPGLNSTQFNLSKKATFRLVGDTPITAKFEGEFFNLFNHPAFNGLGTTVGTATFGKITSALDPRNVVFRLKFSF</sequence>
<proteinExistence type="predicted"/>
<keyword evidence="2" id="KW-0472">Membrane</keyword>
<evidence type="ECO:0000256" key="3">
    <source>
        <dbReference type="ARBA" id="ARBA00023237"/>
    </source>
</evidence>
<dbReference type="Pfam" id="PF25183">
    <property type="entry name" value="OMP_b-brl_4"/>
    <property type="match status" value="1"/>
</dbReference>
<feature type="domain" description="TonB-dependent transporter Oar-like beta-barrel" evidence="6">
    <location>
        <begin position="246"/>
        <end position="1070"/>
    </location>
</feature>
<feature type="region of interest" description="Disordered" evidence="4">
    <location>
        <begin position="169"/>
        <end position="188"/>
    </location>
</feature>
<feature type="signal peptide" evidence="5">
    <location>
        <begin position="1"/>
        <end position="24"/>
    </location>
</feature>
<reference evidence="7 8" key="1">
    <citation type="submission" date="2019-02" db="EMBL/GenBank/DDBJ databases">
        <title>Genomic Encyclopedia of Archaeal and Bacterial Type Strains, Phase II (KMG-II): from individual species to whole genera.</title>
        <authorList>
            <person name="Goeker M."/>
        </authorList>
    </citation>
    <scope>NUCLEOTIDE SEQUENCE [LARGE SCALE GENOMIC DNA]</scope>
    <source>
        <strain evidence="7 8">DSM 18101</strain>
    </source>
</reference>
<dbReference type="AlphaFoldDB" id="A0A4Q7YTX3"/>
<accession>A0A4Q7YTX3</accession>
<dbReference type="Pfam" id="PF13620">
    <property type="entry name" value="CarboxypepD_reg"/>
    <property type="match status" value="1"/>
</dbReference>
<evidence type="ECO:0000313" key="7">
    <source>
        <dbReference type="EMBL" id="RZU41292.1"/>
    </source>
</evidence>
<dbReference type="InterPro" id="IPR008969">
    <property type="entry name" value="CarboxyPept-like_regulatory"/>
</dbReference>
<dbReference type="OrthoDB" id="97893at2"/>
<organism evidence="7 8">
    <name type="scientific">Edaphobacter modestus</name>
    <dbReference type="NCBI Taxonomy" id="388466"/>
    <lineage>
        <taxon>Bacteria</taxon>
        <taxon>Pseudomonadati</taxon>
        <taxon>Acidobacteriota</taxon>
        <taxon>Terriglobia</taxon>
        <taxon>Terriglobales</taxon>
        <taxon>Acidobacteriaceae</taxon>
        <taxon>Edaphobacter</taxon>
    </lineage>
</organism>
<dbReference type="SUPFAM" id="SSF49464">
    <property type="entry name" value="Carboxypeptidase regulatory domain-like"/>
    <property type="match status" value="1"/>
</dbReference>
<feature type="chain" id="PRO_5020936943" evidence="5">
    <location>
        <begin position="25"/>
        <end position="1078"/>
    </location>
</feature>
<evidence type="ECO:0000256" key="4">
    <source>
        <dbReference type="SAM" id="MobiDB-lite"/>
    </source>
</evidence>
<protein>
    <submittedName>
        <fullName evidence="7">TonB-dependent receptor-like protein</fullName>
    </submittedName>
</protein>
<dbReference type="RefSeq" id="WP_130419230.1">
    <property type="nucleotide sequence ID" value="NZ_SHKW01000001.1"/>
</dbReference>
<keyword evidence="7" id="KW-0675">Receptor</keyword>
<evidence type="ECO:0000256" key="1">
    <source>
        <dbReference type="ARBA" id="ARBA00004442"/>
    </source>
</evidence>
<dbReference type="InterPro" id="IPR036942">
    <property type="entry name" value="Beta-barrel_TonB_sf"/>
</dbReference>
<dbReference type="EMBL" id="SHKW01000001">
    <property type="protein sequence ID" value="RZU41292.1"/>
    <property type="molecule type" value="Genomic_DNA"/>
</dbReference>
<gene>
    <name evidence="7" type="ORF">BDD14_2803</name>
</gene>
<keyword evidence="5" id="KW-0732">Signal</keyword>
<evidence type="ECO:0000313" key="8">
    <source>
        <dbReference type="Proteomes" id="UP000292958"/>
    </source>
</evidence>